<dbReference type="InterPro" id="IPR046864">
    <property type="entry name" value="VasX_N"/>
</dbReference>
<dbReference type="Proteomes" id="UP000814353">
    <property type="component" value="Unassembled WGS sequence"/>
</dbReference>
<sequence length="1136" mass="124346">MSEGDLKELQDEDVDLGVRRRTEYEDEEDGTLALVIPKREGGGEIEIPLLEHARAVYERTDGSLQDNTLLAVRPLAEVGRNRPEQGGGVTTNTGLATGMLRPGYLYVFFDNRLWRELEVGPDGKLSDVDLMHYREQAEGGDTPNERASEGEWLDDLLLPAMLQGQATLHRVRLAYSEIAWSWPYISWLEANPGRLETRTTAVGHAHAVILDMEGWLAMQTGFPAGRVADQPALRERDLGIELMLQAPDAFTADFTAPADDELCAKLKSLWEQAGETERAATLALECEAGDDLLADIRDNPGIVAVALPDPLFALRHALAQIHLAEHYLDGLDSRLAENPLGHSAKLIRQALFTAPSGGEANPLAEYRGAIDSTKLDATLEQAERNAALAVLRTQLDALERLASQGQLTAVLRDFTSHEELGICEGYALCGDLYGVLQQLPGVLQDQGDTRQEARTRQLLKRLLTDSELQALWSADETEAAEATADDDSNADINDGSGNFRPAFLRRLAQDDRDIDEALAESLGLETLGVIARNLAEQEQAQQNEVLSLANAGKVSGLVNTVVGQWSQAVLRVAERVGDDVDVIHMRRVFTSVGVHANLVDGNLRGELQVMHRGEVDLSRYVIIGVHGDGIEWGLTERDRTGGALQTQKDYLYAEQVDPRGNAQTSTSPKRMSSEVDGAIRQVAGHVLVYVLPAGHPEAAKVAQLRLAKLAGQVRVVIDGPAVSRMLVGFALYNLTSELAGLSRAQRERRAGLQRAKIFSALADLSAASMKLHATLYSDQISLAGRFIQRPWFDMKGWPLIGTRLSKVGASTLVRTIGMFNFMAGVAAVGVSSWELRNSLQGGDRDAAMGHGIAIAGGALFLAAPLMAGLVMIPGWGWALLGLGLAIGGTSYAAMNQDTPFERLLKQGPLGTHTASAMTSADDTAYYPQLLTQLSPAQIEVTRYGSLGAEERQALLESVWESKTDTPSSRDYVVTISTPLISRYKIGESLNLAVQELEQTDTETFNQLLGTYSQLSYITRTPEPFEIGKRQLLPQQSAVRFLVKRKMAEESFEMVGTSVTSTARLRVALQARVEWELGEMVLPTPMLREYEPFVEGQHDALPARSHRTVNDPIANFIRRITGRSQDPSYWYIKEFQV</sequence>
<dbReference type="Proteomes" id="UP000518091">
    <property type="component" value="Unassembled WGS sequence"/>
</dbReference>
<evidence type="ECO:0000313" key="5">
    <source>
        <dbReference type="EMBL" id="MCG6659947.1"/>
    </source>
</evidence>
<evidence type="ECO:0000259" key="3">
    <source>
        <dbReference type="Pfam" id="PF20249"/>
    </source>
</evidence>
<dbReference type="AlphaFoldDB" id="A0A7V9W569"/>
<dbReference type="Pfam" id="PF20249">
    <property type="entry name" value="VasX_N"/>
    <property type="match status" value="1"/>
</dbReference>
<proteinExistence type="predicted"/>
<comment type="caution">
    <text evidence="4">The sequence shown here is derived from an EMBL/GenBank/DDBJ whole genome shotgun (WGS) entry which is preliminary data.</text>
</comment>
<evidence type="ECO:0000313" key="6">
    <source>
        <dbReference type="Proteomes" id="UP000518091"/>
    </source>
</evidence>
<organism evidence="4 6">
    <name type="scientific">Billgrantia kenyensis</name>
    <dbReference type="NCBI Taxonomy" id="321266"/>
    <lineage>
        <taxon>Bacteria</taxon>
        <taxon>Pseudomonadati</taxon>
        <taxon>Pseudomonadota</taxon>
        <taxon>Gammaproteobacteria</taxon>
        <taxon>Oceanospirillales</taxon>
        <taxon>Halomonadaceae</taxon>
        <taxon>Billgrantia</taxon>
    </lineage>
</organism>
<keyword evidence="2" id="KW-0812">Transmembrane</keyword>
<dbReference type="RefSeq" id="WP_181517130.1">
    <property type="nucleotide sequence ID" value="NZ_JABFUB010000001.1"/>
</dbReference>
<feature type="transmembrane region" description="Helical" evidence="2">
    <location>
        <begin position="812"/>
        <end position="835"/>
    </location>
</feature>
<evidence type="ECO:0000313" key="7">
    <source>
        <dbReference type="Proteomes" id="UP000814353"/>
    </source>
</evidence>
<reference evidence="5 7" key="1">
    <citation type="submission" date="2020-05" db="EMBL/GenBank/DDBJ databases">
        <title>Comparative genomic analysis of denitrifying bacteria from Halomonas genus.</title>
        <authorList>
            <person name="Wang L."/>
            <person name="Shao Z."/>
        </authorList>
    </citation>
    <scope>NUCLEOTIDE SEQUENCE [LARGE SCALE GENOMIC DNA]</scope>
    <source>
        <strain evidence="5 7">DSM 17331</strain>
    </source>
</reference>
<feature type="transmembrane region" description="Helical" evidence="2">
    <location>
        <begin position="875"/>
        <end position="894"/>
    </location>
</feature>
<feature type="compositionally biased region" description="Acidic residues" evidence="1">
    <location>
        <begin position="476"/>
        <end position="489"/>
    </location>
</feature>
<reference evidence="4 6" key="2">
    <citation type="submission" date="2020-07" db="EMBL/GenBank/DDBJ databases">
        <title>Identification of Halomonas strains.</title>
        <authorList>
            <person name="Xiao Z."/>
            <person name="Shen J."/>
        </authorList>
    </citation>
    <scope>NUCLEOTIDE SEQUENCE [LARGE SCALE GENOMIC DNA]</scope>
    <source>
        <strain evidence="4 6">DSM 17331</strain>
    </source>
</reference>
<feature type="transmembrane region" description="Helical" evidence="2">
    <location>
        <begin position="847"/>
        <end position="869"/>
    </location>
</feature>
<dbReference type="EMBL" id="JACEFT010000068">
    <property type="protein sequence ID" value="MBA2781262.1"/>
    <property type="molecule type" value="Genomic_DNA"/>
</dbReference>
<keyword evidence="2" id="KW-1133">Transmembrane helix</keyword>
<dbReference type="EMBL" id="JABFUB010000001">
    <property type="protein sequence ID" value="MCG6659947.1"/>
    <property type="molecule type" value="Genomic_DNA"/>
</dbReference>
<feature type="region of interest" description="Disordered" evidence="1">
    <location>
        <begin position="1"/>
        <end position="23"/>
    </location>
</feature>
<feature type="domain" description="Toxin VasX N-terminal region" evidence="3">
    <location>
        <begin position="96"/>
        <end position="182"/>
    </location>
</feature>
<dbReference type="CDD" id="cd20705">
    <property type="entry name" value="MIX_I"/>
    <property type="match status" value="1"/>
</dbReference>
<keyword evidence="2" id="KW-0472">Membrane</keyword>
<keyword evidence="7" id="KW-1185">Reference proteome</keyword>
<name>A0A7V9W569_9GAMM</name>
<accession>A0A7V9W569</accession>
<evidence type="ECO:0000313" key="4">
    <source>
        <dbReference type="EMBL" id="MBA2781262.1"/>
    </source>
</evidence>
<evidence type="ECO:0000256" key="1">
    <source>
        <dbReference type="SAM" id="MobiDB-lite"/>
    </source>
</evidence>
<feature type="region of interest" description="Disordered" evidence="1">
    <location>
        <begin position="476"/>
        <end position="495"/>
    </location>
</feature>
<gene>
    <name evidence="4" type="ORF">H1D44_20565</name>
    <name evidence="5" type="ORF">HOP48_00065</name>
</gene>
<evidence type="ECO:0000256" key="2">
    <source>
        <dbReference type="SAM" id="Phobius"/>
    </source>
</evidence>
<protein>
    <recommendedName>
        <fullName evidence="3">Toxin VasX N-terminal region domain-containing protein</fullName>
    </recommendedName>
</protein>